<name>A0A7W6RPU5_9HYPH</name>
<reference evidence="1 2" key="1">
    <citation type="submission" date="2020-08" db="EMBL/GenBank/DDBJ databases">
        <title>Genomic Encyclopedia of Type Strains, Phase IV (KMG-V): Genome sequencing to study the core and pangenomes of soil and plant-associated prokaryotes.</title>
        <authorList>
            <person name="Whitman W."/>
        </authorList>
    </citation>
    <scope>NUCLEOTIDE SEQUENCE [LARGE SCALE GENOMIC DNA]</scope>
    <source>
        <strain evidence="1 2">SEMIA 402</strain>
    </source>
</reference>
<sequence>MKRKCPESALIQMILAILPAYGTVRYPPKPASRSNAVWRPKQSSYGNHPRQEPLLFIAPISAIAARLGAP</sequence>
<dbReference type="Proteomes" id="UP000533641">
    <property type="component" value="Unassembled WGS sequence"/>
</dbReference>
<gene>
    <name evidence="1" type="ORF">GGE12_004024</name>
</gene>
<organism evidence="1 2">
    <name type="scientific">Rhizobium mongolense</name>
    <dbReference type="NCBI Taxonomy" id="57676"/>
    <lineage>
        <taxon>Bacteria</taxon>
        <taxon>Pseudomonadati</taxon>
        <taxon>Pseudomonadota</taxon>
        <taxon>Alphaproteobacteria</taxon>
        <taxon>Hyphomicrobiales</taxon>
        <taxon>Rhizobiaceae</taxon>
        <taxon>Rhizobium/Agrobacterium group</taxon>
        <taxon>Rhizobium</taxon>
    </lineage>
</organism>
<dbReference type="EMBL" id="JACIGM010000008">
    <property type="protein sequence ID" value="MBB4276227.1"/>
    <property type="molecule type" value="Genomic_DNA"/>
</dbReference>
<comment type="caution">
    <text evidence="1">The sequence shown here is derived from an EMBL/GenBank/DDBJ whole genome shotgun (WGS) entry which is preliminary data.</text>
</comment>
<protein>
    <submittedName>
        <fullName evidence="1">Uncharacterized protein</fullName>
    </submittedName>
</protein>
<dbReference type="AlphaFoldDB" id="A0A7W6RPU5"/>
<accession>A0A7W6RPU5</accession>
<evidence type="ECO:0000313" key="1">
    <source>
        <dbReference type="EMBL" id="MBB4276227.1"/>
    </source>
</evidence>
<evidence type="ECO:0000313" key="2">
    <source>
        <dbReference type="Proteomes" id="UP000533641"/>
    </source>
</evidence>
<proteinExistence type="predicted"/>